<dbReference type="Pfam" id="PF03973">
    <property type="entry name" value="Triabin"/>
    <property type="match status" value="1"/>
</dbReference>
<dbReference type="GO" id="GO:0000302">
    <property type="term" value="P:response to reactive oxygen species"/>
    <property type="evidence" value="ECO:0007669"/>
    <property type="project" value="TreeGrafter"/>
</dbReference>
<dbReference type="GO" id="GO:0090729">
    <property type="term" value="F:toxin activity"/>
    <property type="evidence" value="ECO:0007669"/>
    <property type="project" value="UniProtKB-KW"/>
</dbReference>
<protein>
    <submittedName>
        <fullName evidence="8">Apolipoprotein d-like protein</fullName>
    </submittedName>
</protein>
<keyword evidence="4 7" id="KW-0732">Signal</keyword>
<reference evidence="8" key="2">
    <citation type="journal article" date="2017" name="J. Med. Entomol.">
        <title>Transcriptome Analysis of the Triatoma infestans (Hemiptera: Reduviidae) Integument.</title>
        <authorList>
            <person name="Calderon-Fernandez G.M."/>
            <person name="Moriconi D.E."/>
            <person name="Dulbecco A.B."/>
            <person name="Juarez M.P."/>
        </authorList>
    </citation>
    <scope>NUCLEOTIDE SEQUENCE</scope>
    <source>
        <strain evidence="8">Int1</strain>
        <tissue evidence="8">Integument</tissue>
    </source>
</reference>
<evidence type="ECO:0000256" key="4">
    <source>
        <dbReference type="ARBA" id="ARBA00022729"/>
    </source>
</evidence>
<dbReference type="GO" id="GO:0006629">
    <property type="term" value="P:lipid metabolic process"/>
    <property type="evidence" value="ECO:0007669"/>
    <property type="project" value="TreeGrafter"/>
</dbReference>
<dbReference type="PANTHER" id="PTHR10612:SF62">
    <property type="entry name" value="LIPOCALIN_CYTOSOLIC FATTY-ACID BINDING DOMAIN-CONTAINING PROTEIN"/>
    <property type="match status" value="1"/>
</dbReference>
<dbReference type="InterPro" id="IPR002449">
    <property type="entry name" value="Retinol-bd/Purpurin"/>
</dbReference>
<keyword evidence="8" id="KW-0449">Lipoprotein</keyword>
<evidence type="ECO:0000256" key="1">
    <source>
        <dbReference type="ARBA" id="ARBA00004613"/>
    </source>
</evidence>
<evidence type="ECO:0000256" key="3">
    <source>
        <dbReference type="ARBA" id="ARBA00022656"/>
    </source>
</evidence>
<comment type="subcellular location">
    <subcellularLocation>
        <location evidence="1">Secreted</location>
    </subcellularLocation>
</comment>
<keyword evidence="2" id="KW-0964">Secreted</keyword>
<name>A0A171AZT3_TRIIF</name>
<proteinExistence type="inferred from homology"/>
<dbReference type="GO" id="GO:0005576">
    <property type="term" value="C:extracellular region"/>
    <property type="evidence" value="ECO:0007669"/>
    <property type="project" value="UniProtKB-SubCell"/>
</dbReference>
<dbReference type="GO" id="GO:0005737">
    <property type="term" value="C:cytoplasm"/>
    <property type="evidence" value="ECO:0007669"/>
    <property type="project" value="TreeGrafter"/>
</dbReference>
<keyword evidence="3" id="KW-0800">Toxin</keyword>
<accession>A0A171AZT3</accession>
<evidence type="ECO:0000256" key="5">
    <source>
        <dbReference type="ARBA" id="ARBA00023240"/>
    </source>
</evidence>
<dbReference type="GO" id="GO:0034632">
    <property type="term" value="F:retinol transmembrane transporter activity"/>
    <property type="evidence" value="ECO:0007669"/>
    <property type="project" value="InterPro"/>
</dbReference>
<dbReference type="PRINTS" id="PR01174">
    <property type="entry name" value="RETINOLBNDNG"/>
</dbReference>
<feature type="chain" id="PRO_5007905358" evidence="7">
    <location>
        <begin position="24"/>
        <end position="188"/>
    </location>
</feature>
<dbReference type="EMBL" id="GEMB01000450">
    <property type="protein sequence ID" value="JAS02675.1"/>
    <property type="molecule type" value="Transcribed_RNA"/>
</dbReference>
<keyword evidence="5" id="KW-1199">Hemostasis impairing toxin</keyword>
<dbReference type="InterPro" id="IPR012674">
    <property type="entry name" value="Calycin"/>
</dbReference>
<feature type="signal peptide" evidence="7">
    <location>
        <begin position="1"/>
        <end position="23"/>
    </location>
</feature>
<dbReference type="PANTHER" id="PTHR10612">
    <property type="entry name" value="APOLIPOPROTEIN D"/>
    <property type="match status" value="1"/>
</dbReference>
<evidence type="ECO:0000256" key="7">
    <source>
        <dbReference type="SAM" id="SignalP"/>
    </source>
</evidence>
<evidence type="ECO:0000313" key="8">
    <source>
        <dbReference type="EMBL" id="JAS02675.1"/>
    </source>
</evidence>
<evidence type="ECO:0000256" key="6">
    <source>
        <dbReference type="ARBA" id="ARBA00034121"/>
    </source>
</evidence>
<reference evidence="8" key="1">
    <citation type="submission" date="2016-04" db="EMBL/GenBank/DDBJ databases">
        <authorList>
            <person name="Calderon-Fernandez G.M.Sr."/>
        </authorList>
    </citation>
    <scope>NUCLEOTIDE SEQUENCE</scope>
    <source>
        <strain evidence="8">Int1</strain>
        <tissue evidence="8">Integument</tissue>
    </source>
</reference>
<dbReference type="AlphaFoldDB" id="A0A171AZT3"/>
<comment type="similarity">
    <text evidence="6">Belongs to the calycin superfamily. Triabin family.</text>
</comment>
<evidence type="ECO:0000256" key="2">
    <source>
        <dbReference type="ARBA" id="ARBA00022525"/>
    </source>
</evidence>
<sequence length="188" mass="22093">MSMYFHLICFLSAIILEISSVETQSSPLKFGLCLVPNVKENFEPTRFFADHWYKQLGDGSLFQDIVGICPTVQYQITDEGEIMSLDYVYNQMFQTYLTKPGRSFLQFTQNDLGYFKFTYYIAQGLLQTAFPMYIIDTDYDDWAIVYYCRPFMFVMKTEAAWVMSRSRNGTRVNDNIIRDANKKEWFGL</sequence>
<organism evidence="8">
    <name type="scientific">Triatoma infestans</name>
    <name type="common">Assassin bug</name>
    <dbReference type="NCBI Taxonomy" id="30076"/>
    <lineage>
        <taxon>Eukaryota</taxon>
        <taxon>Metazoa</taxon>
        <taxon>Ecdysozoa</taxon>
        <taxon>Arthropoda</taxon>
        <taxon>Hexapoda</taxon>
        <taxon>Insecta</taxon>
        <taxon>Pterygota</taxon>
        <taxon>Neoptera</taxon>
        <taxon>Paraneoptera</taxon>
        <taxon>Hemiptera</taxon>
        <taxon>Heteroptera</taxon>
        <taxon>Panheteroptera</taxon>
        <taxon>Cimicomorpha</taxon>
        <taxon>Reduviidae</taxon>
        <taxon>Triatominae</taxon>
        <taxon>Triatoma</taxon>
    </lineage>
</organism>
<dbReference type="Gene3D" id="2.40.128.20">
    <property type="match status" value="1"/>
</dbReference>
<dbReference type="InterPro" id="IPR005657">
    <property type="entry name" value="Triabi/Procalin"/>
</dbReference>
<dbReference type="GO" id="GO:0005501">
    <property type="term" value="F:retinoid binding"/>
    <property type="evidence" value="ECO:0007669"/>
    <property type="project" value="InterPro"/>
</dbReference>
<dbReference type="SUPFAM" id="SSF50814">
    <property type="entry name" value="Lipocalins"/>
    <property type="match status" value="1"/>
</dbReference>
<dbReference type="GO" id="GO:0030682">
    <property type="term" value="P:symbiont-mediated perturbation of host defenses"/>
    <property type="evidence" value="ECO:0007669"/>
    <property type="project" value="InterPro"/>
</dbReference>